<feature type="chain" id="PRO_5036380121" evidence="1">
    <location>
        <begin position="22"/>
        <end position="53"/>
    </location>
</feature>
<keyword evidence="1" id="KW-0732">Signal</keyword>
<evidence type="ECO:0000313" key="4">
    <source>
        <dbReference type="EMBL" id="KAE9339800.1"/>
    </source>
</evidence>
<dbReference type="EMBL" id="QXFV01000602">
    <property type="protein sequence ID" value="KAE9033089.1"/>
    <property type="molecule type" value="Genomic_DNA"/>
</dbReference>
<sequence>MATLCRMRCLMMACRLAVSDATGLTPPGLNTRCCCCRYRDMPPASCEPQQTSA</sequence>
<evidence type="ECO:0000313" key="5">
    <source>
        <dbReference type="Proteomes" id="UP000429607"/>
    </source>
</evidence>
<dbReference type="Proteomes" id="UP000435112">
    <property type="component" value="Unassembled WGS sequence"/>
</dbReference>
<dbReference type="Proteomes" id="UP000434957">
    <property type="component" value="Unassembled WGS sequence"/>
</dbReference>
<evidence type="ECO:0000313" key="7">
    <source>
        <dbReference type="Proteomes" id="UP000435112"/>
    </source>
</evidence>
<dbReference type="AlphaFoldDB" id="A0A6A3MBM5"/>
<comment type="caution">
    <text evidence="2">The sequence shown here is derived from an EMBL/GenBank/DDBJ whole genome shotgun (WGS) entry which is preliminary data.</text>
</comment>
<accession>A0A6A3MBM5</accession>
<name>A0A6A3MBM5_9STRA</name>
<reference evidence="5 7" key="1">
    <citation type="submission" date="2018-09" db="EMBL/GenBank/DDBJ databases">
        <title>Genomic investigation of the strawberry pathogen Phytophthora fragariae indicates pathogenicity is determined by transcriptional variation in three key races.</title>
        <authorList>
            <person name="Adams T.M."/>
            <person name="Armitage A.D."/>
            <person name="Sobczyk M.K."/>
            <person name="Bates H.J."/>
            <person name="Dunwell J.M."/>
            <person name="Nellist C.F."/>
            <person name="Harrison R.J."/>
        </authorList>
    </citation>
    <scope>NUCLEOTIDE SEQUENCE [LARGE SCALE GENOMIC DNA]</scope>
    <source>
        <strain evidence="3 5">SCRP249</strain>
        <strain evidence="2 7">SCRP324</strain>
        <strain evidence="4 6">SCRP333</strain>
    </source>
</reference>
<dbReference type="EMBL" id="QXFU01000608">
    <property type="protein sequence ID" value="KAE9027638.1"/>
    <property type="molecule type" value="Genomic_DNA"/>
</dbReference>
<organism evidence="2 7">
    <name type="scientific">Phytophthora rubi</name>
    <dbReference type="NCBI Taxonomy" id="129364"/>
    <lineage>
        <taxon>Eukaryota</taxon>
        <taxon>Sar</taxon>
        <taxon>Stramenopiles</taxon>
        <taxon>Oomycota</taxon>
        <taxon>Peronosporomycetes</taxon>
        <taxon>Peronosporales</taxon>
        <taxon>Peronosporaceae</taxon>
        <taxon>Phytophthora</taxon>
    </lineage>
</organism>
<evidence type="ECO:0000256" key="1">
    <source>
        <dbReference type="SAM" id="SignalP"/>
    </source>
</evidence>
<feature type="signal peptide" evidence="1">
    <location>
        <begin position="1"/>
        <end position="21"/>
    </location>
</feature>
<evidence type="ECO:0000313" key="6">
    <source>
        <dbReference type="Proteomes" id="UP000434957"/>
    </source>
</evidence>
<evidence type="ECO:0000313" key="3">
    <source>
        <dbReference type="EMBL" id="KAE9033089.1"/>
    </source>
</evidence>
<proteinExistence type="predicted"/>
<keyword evidence="6" id="KW-1185">Reference proteome</keyword>
<dbReference type="EMBL" id="QXFT01000603">
    <property type="protein sequence ID" value="KAE9339800.1"/>
    <property type="molecule type" value="Genomic_DNA"/>
</dbReference>
<evidence type="ECO:0000313" key="2">
    <source>
        <dbReference type="EMBL" id="KAE9027638.1"/>
    </source>
</evidence>
<protein>
    <submittedName>
        <fullName evidence="2">Uncharacterized protein</fullName>
    </submittedName>
</protein>
<dbReference type="Proteomes" id="UP000429607">
    <property type="component" value="Unassembled WGS sequence"/>
</dbReference>
<gene>
    <name evidence="3" type="ORF">PR001_g10315</name>
    <name evidence="2" type="ORF">PR002_g10623</name>
    <name evidence="4" type="ORF">PR003_g10821</name>
</gene>